<dbReference type="AlphaFoldDB" id="A0AAV4QYE3"/>
<organism evidence="1 2">
    <name type="scientific">Caerostris extrusa</name>
    <name type="common">Bark spider</name>
    <name type="synonym">Caerostris bankana</name>
    <dbReference type="NCBI Taxonomy" id="172846"/>
    <lineage>
        <taxon>Eukaryota</taxon>
        <taxon>Metazoa</taxon>
        <taxon>Ecdysozoa</taxon>
        <taxon>Arthropoda</taxon>
        <taxon>Chelicerata</taxon>
        <taxon>Arachnida</taxon>
        <taxon>Araneae</taxon>
        <taxon>Araneomorphae</taxon>
        <taxon>Entelegynae</taxon>
        <taxon>Araneoidea</taxon>
        <taxon>Araneidae</taxon>
        <taxon>Caerostris</taxon>
    </lineage>
</organism>
<evidence type="ECO:0000313" key="2">
    <source>
        <dbReference type="Proteomes" id="UP001054945"/>
    </source>
</evidence>
<comment type="caution">
    <text evidence="1">The sequence shown here is derived from an EMBL/GenBank/DDBJ whole genome shotgun (WGS) entry which is preliminary data.</text>
</comment>
<sequence>MLCNLLGRSMQTDNSSHPPSRVPLFGPLTRWWLLVSVSEAGQRPLCQGPSFVSAPACTSKKHYRDRTHLSYFLAEKCNPSLSGRKICLPSNSTECPDCPEGPESSLTVQIILEGEWEKFFLCVGNPFRLSSFPEISPGLFDGGWERKNPQSSLTSLVVEQTFSQLLVVMLEEGDLLKVYRGRWEQRPSTRSSTR</sequence>
<dbReference type="Proteomes" id="UP001054945">
    <property type="component" value="Unassembled WGS sequence"/>
</dbReference>
<reference evidence="1 2" key="1">
    <citation type="submission" date="2021-06" db="EMBL/GenBank/DDBJ databases">
        <title>Caerostris extrusa draft genome.</title>
        <authorList>
            <person name="Kono N."/>
            <person name="Arakawa K."/>
        </authorList>
    </citation>
    <scope>NUCLEOTIDE SEQUENCE [LARGE SCALE GENOMIC DNA]</scope>
</reference>
<proteinExistence type="predicted"/>
<keyword evidence="2" id="KW-1185">Reference proteome</keyword>
<protein>
    <submittedName>
        <fullName evidence="1">Uncharacterized protein</fullName>
    </submittedName>
</protein>
<dbReference type="EMBL" id="BPLR01007003">
    <property type="protein sequence ID" value="GIY13829.1"/>
    <property type="molecule type" value="Genomic_DNA"/>
</dbReference>
<name>A0AAV4QYE3_CAEEX</name>
<gene>
    <name evidence="1" type="ORF">CEXT_117741</name>
</gene>
<accession>A0AAV4QYE3</accession>
<evidence type="ECO:0000313" key="1">
    <source>
        <dbReference type="EMBL" id="GIY13829.1"/>
    </source>
</evidence>